<reference evidence="2 3" key="1">
    <citation type="submission" date="2014-04" db="EMBL/GenBank/DDBJ databases">
        <authorList>
            <person name="Sears C."/>
            <person name="Carroll K."/>
            <person name="Sack B.R."/>
            <person name="Qadri F."/>
            <person name="Myers L.L."/>
            <person name="Chung G.-T."/>
            <person name="Escheverria P."/>
            <person name="Fraser C.M."/>
            <person name="Sadzewicz L."/>
            <person name="Shefchek K.A."/>
            <person name="Tallon L."/>
            <person name="Das S.P."/>
            <person name="Daugherty S."/>
            <person name="Mongodin E.F."/>
        </authorList>
    </citation>
    <scope>NUCLEOTIDE SEQUENCE [LARGE SCALE GENOMIC DNA]</scope>
    <source>
        <strain evidence="2 3">3776 D15 i</strain>
    </source>
</reference>
<feature type="transmembrane region" description="Helical" evidence="1">
    <location>
        <begin position="29"/>
        <end position="47"/>
    </location>
</feature>
<name>A0AB34L2I2_PARDI</name>
<evidence type="ECO:0000256" key="1">
    <source>
        <dbReference type="SAM" id="Phobius"/>
    </source>
</evidence>
<accession>A0AB34L2I2</accession>
<dbReference type="AlphaFoldDB" id="A0AB34L2I2"/>
<keyword evidence="1" id="KW-1133">Transmembrane helix</keyword>
<evidence type="ECO:0000313" key="3">
    <source>
        <dbReference type="Proteomes" id="UP000027850"/>
    </source>
</evidence>
<protein>
    <submittedName>
        <fullName evidence="2">Uncharacterized protein</fullName>
    </submittedName>
</protein>
<dbReference type="EMBL" id="JNHK01000098">
    <property type="protein sequence ID" value="KDS34539.1"/>
    <property type="molecule type" value="Genomic_DNA"/>
</dbReference>
<organism evidence="2 3">
    <name type="scientific">Parabacteroides distasonis str. 3776 D15 i</name>
    <dbReference type="NCBI Taxonomy" id="1339342"/>
    <lineage>
        <taxon>Bacteria</taxon>
        <taxon>Pseudomonadati</taxon>
        <taxon>Bacteroidota</taxon>
        <taxon>Bacteroidia</taxon>
        <taxon>Bacteroidales</taxon>
        <taxon>Tannerellaceae</taxon>
        <taxon>Parabacteroides</taxon>
    </lineage>
</organism>
<comment type="caution">
    <text evidence="2">The sequence shown here is derived from an EMBL/GenBank/DDBJ whole genome shotgun (WGS) entry which is preliminary data.</text>
</comment>
<sequence>MGKMAEDQECILCCYTCLLNQQIREIVHLYNFFIYFINVVFIVSLLLK</sequence>
<proteinExistence type="predicted"/>
<gene>
    <name evidence="2" type="ORF">M091_2996</name>
</gene>
<keyword evidence="1" id="KW-0812">Transmembrane</keyword>
<dbReference type="Proteomes" id="UP000027850">
    <property type="component" value="Unassembled WGS sequence"/>
</dbReference>
<keyword evidence="1" id="KW-0472">Membrane</keyword>
<evidence type="ECO:0000313" key="2">
    <source>
        <dbReference type="EMBL" id="KDS34539.1"/>
    </source>
</evidence>